<evidence type="ECO:0000313" key="6">
    <source>
        <dbReference type="EMBL" id="TLE02225.1"/>
    </source>
</evidence>
<feature type="domain" description="Alpha-2-macroglobulin" evidence="5">
    <location>
        <begin position="1162"/>
        <end position="1250"/>
    </location>
</feature>
<dbReference type="Pfam" id="PF17962">
    <property type="entry name" value="bMG6"/>
    <property type="match status" value="1"/>
</dbReference>
<comment type="similarity">
    <text evidence="1">Belongs to the protease inhibitor I39 (alpha-2-macroglobulin) family. Bacterial alpha-2-macroglobulin subfamily.</text>
</comment>
<evidence type="ECO:0000256" key="2">
    <source>
        <dbReference type="ARBA" id="ARBA00022729"/>
    </source>
</evidence>
<dbReference type="InterPro" id="IPR041462">
    <property type="entry name" value="Bact_A2M_MG6"/>
</dbReference>
<dbReference type="Proteomes" id="UP000029707">
    <property type="component" value="Unassembled WGS sequence"/>
</dbReference>
<dbReference type="InterPro" id="IPR011625">
    <property type="entry name" value="A2M_N_BRD"/>
</dbReference>
<dbReference type="Gene3D" id="2.60.40.1930">
    <property type="match status" value="1"/>
</dbReference>
<dbReference type="RefSeq" id="WP_034361704.1">
    <property type="nucleotide sequence ID" value="NZ_CAJUDB010000002.1"/>
</dbReference>
<dbReference type="GO" id="GO:0004866">
    <property type="term" value="F:endopeptidase inhibitor activity"/>
    <property type="evidence" value="ECO:0007669"/>
    <property type="project" value="InterPro"/>
</dbReference>
<dbReference type="Gene3D" id="1.50.10.20">
    <property type="match status" value="1"/>
</dbReference>
<dbReference type="Pfam" id="PF17972">
    <property type="entry name" value="bMG5"/>
    <property type="match status" value="1"/>
</dbReference>
<dbReference type="Pfam" id="PF17973">
    <property type="entry name" value="bMG10"/>
    <property type="match status" value="1"/>
</dbReference>
<evidence type="ECO:0000256" key="1">
    <source>
        <dbReference type="ARBA" id="ARBA00010556"/>
    </source>
</evidence>
<dbReference type="InterPro" id="IPR011626">
    <property type="entry name" value="Alpha-macroglobulin_TED"/>
</dbReference>
<sequence>MKKYIYLSLYAILSVFMILSINACSDNSAISSYDKEITTTPKILVSFNTPITQDSQEIIGLLYQADADNNIIKLDGKGINATYAYSSPYELLIVPNVPTLKAHTDYKLSVDLSRLENAILKDSISLALHTYPTEIASSRFSVSHIDENTFNLNAHIELSQNIDMSELKNAIQSNEVKKISKMITLNDDKGKNIDFEIQVSHNELFLKSVNLPFEEDKSYTLTLKAPYFGFEKDEKMRYEQGVNTLEVVSIKPISAETPYIQIHFSTDLVKNPHLEDFITISPNIQTKISSQGNIVRIDAPFNLSQNYQVHIKEGLMGIGKSRMHTAKEDTIIFHQIPPALAFSQQGIFLPSNAQNKIAFKSINIKKVTLKVSKIYPNNITSYLYKQNLIGETQYNDNAHSYDDYDDYDDRNNGIYADFYRLGDEVLKQEFTLDMRKNEWIQSEIDLSALKDKKGIFILELNFDKDGVDYEFPAGTSSWKQRSFFDKAAIQKHLIFSDIALLAQQTGKDKLNVIALDIASNKPMSSVQISAINRKNQAIATLNTDSQGSVVFDNASSIMYLNASKDEDNTILRLNSPLSTEGFDIAGLVQEGNTSAYIYTDRGVYRPGENAHINIIARADSKPITHPIYINITSPQGKLIVENMALKEQLFGLFSYTFETQKNAPSGIYQLETKIGGSTFWHNISVENVVPNRIKVEIESPEQISAQKLEEDDGLRFSLQSKYLFGAPASHLDFTTELFIKEVNFYAPSYSDYTFNSPLSLQYRLQDSQKSTLDSNGEAKIHYQLDDMEDLGRNLRASLYSAVFENGGRKVSTAKNVDIILYKSFVGIKAPKSRYIDATSAVNLPIVVLSHDTHKPISGHKLTYRIYHSSYSWWWDYSNYDEFVRSIKSNKNTKLLKEGTLTSKPEPITLSFTPNQSGELFIEVEDEENHTKSAISLYASEYGEPTLEPKLTQLKLQSDKQQYLATDKAKISFESTKDSKALVTIIGQNEVLERFWVDTNDGQTQVNIPLKSSYTPNVYVAITLLQNYHTLDNDRSQRLYGVIPLNVEYADSKLTLQIDAPQSIRPNTEFSVNLSNKENKKVAYTLAVVDEGLLDLTNFVSPNPWKHFYQKLALTLSVFDNYDMIIGRNIGKIQQILKVGGDELAAGAARKDLNQAQRFKPIAFYAPPTMSDDKGRAKFTYTMPAYMGSVRIMAVALNDKSYGGASQNMQVSAPVVMLPTIPRSLKLGDTFTLAIEVLPTQDKVGKVTLNLKSGDKIKFDKTNFTLQFNDKTSQMLQINAQVSEEYIGQDFIDISLSSKDFSMQEKTEIDILPYNPYTTLSKKFMLEPKSSLTLENPKEYVKGSQNGYVLVSQTPILSIDHRLKWLIRYPYGCIEQTTSSVLPQLFITSLSKGDFIDKPTITRNINAGIARIGNFQTSDGGFSYWQGQSQSDAWGSAYAGHFLLLAKSQGYYVPESVLKKWINYEKDFVKTANNPLAILYPLYLLSLAGEPQIGLLNDMYEHYFSNLEVSDKWLLAAAYKLAGLSSMAEKITKDLPTRSTSRSESYYRFSYGSMLRDDAMILQAYVDIYKNPHKALLDLVIQRLESNEWYSTQTLGYSLLALSSAMPANTNSSDNAIDIVLNKQSFKANKGVDSIKIPFDELQGQIKSNNTFALYINQVWDGILLEKDIQPKAQKIALSRSFLDEKGNAISIDSLPSGSTFYLKLTLHNANERVSVDNVAITQNLPSGWEIENTRLTDTELPSFVSQRNITYTDIKDDKIMWFVDYYGNNIVMFAKINTITPGNYLLPPATAEAMYDNSFLANTESKAIAVTSREER</sequence>
<dbReference type="STRING" id="425400.LS65_05070"/>
<dbReference type="InterPro" id="IPR041246">
    <property type="entry name" value="Bact_MG10"/>
</dbReference>
<dbReference type="PANTHER" id="PTHR40094:SF1">
    <property type="entry name" value="UBIQUITIN DOMAIN-CONTAINING PROTEIN"/>
    <property type="match status" value="1"/>
</dbReference>
<dbReference type="EMBL" id="JRMQ02000003">
    <property type="protein sequence ID" value="TLE02225.1"/>
    <property type="molecule type" value="Genomic_DNA"/>
</dbReference>
<dbReference type="InterPro" id="IPR051802">
    <property type="entry name" value="YfhM-like"/>
</dbReference>
<dbReference type="SMART" id="SM01360">
    <property type="entry name" value="A2M"/>
    <property type="match status" value="1"/>
</dbReference>
<dbReference type="CDD" id="cd02891">
    <property type="entry name" value="A2M_like"/>
    <property type="match status" value="1"/>
</dbReference>
<feature type="signal peptide" evidence="3">
    <location>
        <begin position="1"/>
        <end position="23"/>
    </location>
</feature>
<feature type="domain" description="Alpha-2-macroglobulin bait region" evidence="4">
    <location>
        <begin position="953"/>
        <end position="1095"/>
    </location>
</feature>
<reference evidence="6 7" key="1">
    <citation type="journal article" date="2014" name="Genome Announc.">
        <title>Draft genome sequences of eight enterohepatic helicobacter species isolated from both laboratory and wild rodents.</title>
        <authorList>
            <person name="Sheh A."/>
            <person name="Shen Z."/>
            <person name="Fox J.G."/>
        </authorList>
    </citation>
    <scope>NUCLEOTIDE SEQUENCE [LARGE SCALE GENOMIC DNA]</scope>
    <source>
        <strain evidence="6 7">MIT 01-6451</strain>
    </source>
</reference>
<comment type="caution">
    <text evidence="6">The sequence shown here is derived from an EMBL/GenBank/DDBJ whole genome shotgun (WGS) entry which is preliminary data.</text>
</comment>
<dbReference type="GO" id="GO:0005615">
    <property type="term" value="C:extracellular space"/>
    <property type="evidence" value="ECO:0007669"/>
    <property type="project" value="InterPro"/>
</dbReference>
<evidence type="ECO:0000256" key="3">
    <source>
        <dbReference type="SAM" id="SignalP"/>
    </source>
</evidence>
<dbReference type="Pfam" id="PF00207">
    <property type="entry name" value="A2M"/>
    <property type="match status" value="1"/>
</dbReference>
<dbReference type="InterPro" id="IPR041203">
    <property type="entry name" value="Bact_A2M_MG5"/>
</dbReference>
<organism evidence="6 7">
    <name type="scientific">Helicobacter japonicus</name>
    <dbReference type="NCBI Taxonomy" id="425400"/>
    <lineage>
        <taxon>Bacteria</taxon>
        <taxon>Pseudomonadati</taxon>
        <taxon>Campylobacterota</taxon>
        <taxon>Epsilonproteobacteria</taxon>
        <taxon>Campylobacterales</taxon>
        <taxon>Helicobacteraceae</taxon>
        <taxon>Helicobacter</taxon>
    </lineage>
</organism>
<dbReference type="SMART" id="SM01419">
    <property type="entry name" value="Thiol-ester_cl"/>
    <property type="match status" value="1"/>
</dbReference>
<protein>
    <submittedName>
        <fullName evidence="6">Alpha-2-macroglobulin family protein</fullName>
    </submittedName>
</protein>
<dbReference type="Pfam" id="PF11974">
    <property type="entry name" value="bMG3"/>
    <property type="match status" value="1"/>
</dbReference>
<gene>
    <name evidence="6" type="ORF">LS65_003550</name>
</gene>
<dbReference type="InterPro" id="IPR021868">
    <property type="entry name" value="Alpha_2_Macroglob_MG3"/>
</dbReference>
<dbReference type="Pfam" id="PF01835">
    <property type="entry name" value="MG2"/>
    <property type="match status" value="1"/>
</dbReference>
<keyword evidence="7" id="KW-1185">Reference proteome</keyword>
<dbReference type="InterPro" id="IPR008930">
    <property type="entry name" value="Terpenoid_cyclase/PrenylTrfase"/>
</dbReference>
<evidence type="ECO:0000259" key="4">
    <source>
        <dbReference type="SMART" id="SM01359"/>
    </source>
</evidence>
<dbReference type="OrthoDB" id="9767116at2"/>
<accession>A0A4U8TQU4</accession>
<dbReference type="SMART" id="SM01359">
    <property type="entry name" value="A2M_N_2"/>
    <property type="match status" value="1"/>
</dbReference>
<evidence type="ECO:0000259" key="5">
    <source>
        <dbReference type="SMART" id="SM01360"/>
    </source>
</evidence>
<name>A0A4U8TQU4_9HELI</name>
<dbReference type="InterPro" id="IPR047565">
    <property type="entry name" value="Alpha-macroglob_thiol-ester_cl"/>
</dbReference>
<dbReference type="InterPro" id="IPR002890">
    <property type="entry name" value="MG2"/>
</dbReference>
<keyword evidence="2 3" id="KW-0732">Signal</keyword>
<dbReference type="Pfam" id="PF07678">
    <property type="entry name" value="TED_complement"/>
    <property type="match status" value="1"/>
</dbReference>
<dbReference type="Pfam" id="PF07703">
    <property type="entry name" value="A2M_BRD"/>
    <property type="match status" value="1"/>
</dbReference>
<proteinExistence type="inferred from homology"/>
<dbReference type="InterPro" id="IPR001599">
    <property type="entry name" value="Macroglobln_a2"/>
</dbReference>
<dbReference type="PANTHER" id="PTHR40094">
    <property type="entry name" value="ALPHA-2-MACROGLOBULIN HOMOLOG"/>
    <property type="match status" value="1"/>
</dbReference>
<dbReference type="SUPFAM" id="SSF48239">
    <property type="entry name" value="Terpenoid cyclases/Protein prenyltransferases"/>
    <property type="match status" value="1"/>
</dbReference>
<evidence type="ECO:0000313" key="7">
    <source>
        <dbReference type="Proteomes" id="UP000029707"/>
    </source>
</evidence>
<feature type="chain" id="PRO_5020721387" evidence="3">
    <location>
        <begin position="24"/>
        <end position="1816"/>
    </location>
</feature>